<dbReference type="PRINTS" id="PR01680">
    <property type="entry name" value="TNFACTORR6"/>
</dbReference>
<evidence type="ECO:0000256" key="8">
    <source>
        <dbReference type="PROSITE-ProRule" id="PRU00206"/>
    </source>
</evidence>
<dbReference type="EMBL" id="JAFBMS010000018">
    <property type="protein sequence ID" value="KAG9344947.1"/>
    <property type="molecule type" value="Genomic_DNA"/>
</dbReference>
<dbReference type="OrthoDB" id="9950067at2759"/>
<comment type="caution">
    <text evidence="8">Lacks conserved residue(s) required for the propagation of feature annotation.</text>
</comment>
<feature type="disulfide bond" evidence="8">
    <location>
        <begin position="22"/>
        <end position="40"/>
    </location>
</feature>
<dbReference type="GO" id="GO:0006955">
    <property type="term" value="P:immune response"/>
    <property type="evidence" value="ECO:0007669"/>
    <property type="project" value="InterPro"/>
</dbReference>
<evidence type="ECO:0000313" key="10">
    <source>
        <dbReference type="EMBL" id="KAG9344947.1"/>
    </source>
</evidence>
<dbReference type="GO" id="GO:0006915">
    <property type="term" value="P:apoptotic process"/>
    <property type="evidence" value="ECO:0007669"/>
    <property type="project" value="UniProtKB-KW"/>
</dbReference>
<feature type="disulfide bond" evidence="8">
    <location>
        <begin position="43"/>
        <end position="58"/>
    </location>
</feature>
<keyword evidence="3" id="KW-0053">Apoptosis</keyword>
<keyword evidence="11" id="KW-1185">Reference proteome</keyword>
<evidence type="ECO:0000259" key="9">
    <source>
        <dbReference type="PROSITE" id="PS50050"/>
    </source>
</evidence>
<feature type="domain" description="TNFR-Cys" evidence="9">
    <location>
        <begin position="6"/>
        <end position="40"/>
    </location>
</feature>
<evidence type="ECO:0000256" key="7">
    <source>
        <dbReference type="ARBA" id="ARBA00023180"/>
    </source>
</evidence>
<comment type="caution">
    <text evidence="10">The sequence shown here is derived from an EMBL/GenBank/DDBJ whole genome shotgun (WGS) entry which is preliminary data.</text>
</comment>
<keyword evidence="6 8" id="KW-1015">Disulfide bond</keyword>
<name>A0A8T2P8I9_9TELE</name>
<dbReference type="InterPro" id="IPR052459">
    <property type="entry name" value="TNFRSF_decoy_receptor"/>
</dbReference>
<dbReference type="GO" id="GO:0004888">
    <property type="term" value="F:transmembrane signaling receptor activity"/>
    <property type="evidence" value="ECO:0007669"/>
    <property type="project" value="InterPro"/>
</dbReference>
<keyword evidence="4" id="KW-0732">Signal</keyword>
<dbReference type="SUPFAM" id="SSF57586">
    <property type="entry name" value="TNF receptor-like"/>
    <property type="match status" value="2"/>
</dbReference>
<evidence type="ECO:0000256" key="5">
    <source>
        <dbReference type="ARBA" id="ARBA00022737"/>
    </source>
</evidence>
<organism evidence="10 11">
    <name type="scientific">Albula glossodonta</name>
    <name type="common">roundjaw bonefish</name>
    <dbReference type="NCBI Taxonomy" id="121402"/>
    <lineage>
        <taxon>Eukaryota</taxon>
        <taxon>Metazoa</taxon>
        <taxon>Chordata</taxon>
        <taxon>Craniata</taxon>
        <taxon>Vertebrata</taxon>
        <taxon>Euteleostomi</taxon>
        <taxon>Actinopterygii</taxon>
        <taxon>Neopterygii</taxon>
        <taxon>Teleostei</taxon>
        <taxon>Albuliformes</taxon>
        <taxon>Albulidae</taxon>
        <taxon>Albula</taxon>
    </lineage>
</organism>
<dbReference type="PANTHER" id="PTHR23097">
    <property type="entry name" value="TUMOR NECROSIS FACTOR RECEPTOR SUPERFAMILY MEMBER"/>
    <property type="match status" value="1"/>
</dbReference>
<dbReference type="InterPro" id="IPR001368">
    <property type="entry name" value="TNFR/NGFR_Cys_rich_reg"/>
</dbReference>
<feature type="disulfide bond" evidence="8">
    <location>
        <begin position="19"/>
        <end position="32"/>
    </location>
</feature>
<evidence type="ECO:0000256" key="4">
    <source>
        <dbReference type="ARBA" id="ARBA00022729"/>
    </source>
</evidence>
<dbReference type="AlphaFoldDB" id="A0A8T2P8I9"/>
<feature type="non-terminal residue" evidence="10">
    <location>
        <position position="222"/>
    </location>
</feature>
<dbReference type="Pfam" id="PF00020">
    <property type="entry name" value="TNFR_c6"/>
    <property type="match status" value="2"/>
</dbReference>
<sequence length="222" mass="24736">MTTEAQCREGEILHEKRCCKLCPKGHYVQSACQGSNPTVCQPCPHGHYTEAANFLFKCLPCRPCHSGSHLMLTGECRADQNRQCKCVEGYFCEDRKCGHCRSVKICPSGSGVTDQPTVWRDTVCNNCPEGTYNNVSDSKTPCQPHTNCEAQGLQFRSHGTRHSDAVCAFIEKEPSAEKNSSSSTTEAIPEVYQPMKSMDLQYLLGYHSLDPHLLQNSQRGER</sequence>
<gene>
    <name evidence="10" type="ORF">JZ751_009487</name>
</gene>
<dbReference type="Proteomes" id="UP000824540">
    <property type="component" value="Unassembled WGS sequence"/>
</dbReference>
<evidence type="ECO:0000256" key="2">
    <source>
        <dbReference type="ARBA" id="ARBA00022525"/>
    </source>
</evidence>
<evidence type="ECO:0000256" key="1">
    <source>
        <dbReference type="ARBA" id="ARBA00004613"/>
    </source>
</evidence>
<feature type="repeat" description="TNFR-Cys" evidence="8">
    <location>
        <begin position="42"/>
        <end position="84"/>
    </location>
</feature>
<dbReference type="PANTHER" id="PTHR23097:SF90">
    <property type="entry name" value="TUMOR NECROSIS FACTOR RECEPTOR SUPERFAMILY MEMBER 11B"/>
    <property type="match status" value="1"/>
</dbReference>
<reference evidence="10" key="1">
    <citation type="thesis" date="2021" institute="BYU ScholarsArchive" country="Provo, UT, USA">
        <title>Applications of and Algorithms for Genome Assembly and Genomic Analyses with an Emphasis on Marine Teleosts.</title>
        <authorList>
            <person name="Pickett B.D."/>
        </authorList>
    </citation>
    <scope>NUCLEOTIDE SEQUENCE</scope>
    <source>
        <strain evidence="10">HI-2016</strain>
    </source>
</reference>
<accession>A0A8T2P8I9</accession>
<dbReference type="GO" id="GO:0016020">
    <property type="term" value="C:membrane"/>
    <property type="evidence" value="ECO:0007669"/>
    <property type="project" value="InterPro"/>
</dbReference>
<comment type="subcellular location">
    <subcellularLocation>
        <location evidence="1">Secreted</location>
    </subcellularLocation>
</comment>
<feature type="domain" description="TNFR-Cys" evidence="9">
    <location>
        <begin position="42"/>
        <end position="84"/>
    </location>
</feature>
<keyword evidence="2" id="KW-0964">Secreted</keyword>
<proteinExistence type="predicted"/>
<keyword evidence="5" id="KW-0677">Repeat</keyword>
<protein>
    <recommendedName>
        <fullName evidence="9">TNFR-Cys domain-containing protein</fullName>
    </recommendedName>
</protein>
<dbReference type="GO" id="GO:0005576">
    <property type="term" value="C:extracellular region"/>
    <property type="evidence" value="ECO:0007669"/>
    <property type="project" value="UniProtKB-SubCell"/>
</dbReference>
<feature type="repeat" description="TNFR-Cys" evidence="8">
    <location>
        <begin position="6"/>
        <end position="40"/>
    </location>
</feature>
<evidence type="ECO:0000256" key="6">
    <source>
        <dbReference type="ARBA" id="ARBA00023157"/>
    </source>
</evidence>
<dbReference type="InterPro" id="IPR008063">
    <property type="entry name" value="Fas_rcpt"/>
</dbReference>
<dbReference type="GO" id="GO:0007165">
    <property type="term" value="P:signal transduction"/>
    <property type="evidence" value="ECO:0007669"/>
    <property type="project" value="InterPro"/>
</dbReference>
<dbReference type="PROSITE" id="PS50050">
    <property type="entry name" value="TNFR_NGFR_2"/>
    <property type="match status" value="2"/>
</dbReference>
<keyword evidence="7" id="KW-0325">Glycoprotein</keyword>
<evidence type="ECO:0000256" key="3">
    <source>
        <dbReference type="ARBA" id="ARBA00022703"/>
    </source>
</evidence>
<dbReference type="SMART" id="SM00208">
    <property type="entry name" value="TNFR"/>
    <property type="match status" value="4"/>
</dbReference>
<dbReference type="Gene3D" id="2.10.50.10">
    <property type="entry name" value="Tumor Necrosis Factor Receptor, subunit A, domain 2"/>
    <property type="match status" value="3"/>
</dbReference>
<evidence type="ECO:0000313" key="11">
    <source>
        <dbReference type="Proteomes" id="UP000824540"/>
    </source>
</evidence>